<reference evidence="1 2" key="1">
    <citation type="submission" date="2008-01" db="EMBL/GenBank/DDBJ databases">
        <title>Yersinia pestis Strain IP275 project at JCVI/TIGR.</title>
        <authorList>
            <person name="Ravel J."/>
            <person name="Eppinger M."/>
            <person name="Fricke W.F."/>
            <person name="Rosovitz M."/>
            <person name="Lindler L.E."/>
            <person name="Bearden S."/>
            <person name="Shriefer M."/>
        </authorList>
    </citation>
    <scope>NUCLEOTIDE SEQUENCE [LARGE SCALE GENOMIC DNA]</scope>
    <source>
        <strain evidence="1 2">IP275</strain>
    </source>
</reference>
<protein>
    <submittedName>
        <fullName evidence="1">Uncharacterized protein</fullName>
    </submittedName>
</protein>
<dbReference type="Proteomes" id="UP000004430">
    <property type="component" value="Unassembled WGS sequence"/>
</dbReference>
<reference evidence="1 2" key="2">
    <citation type="submission" date="2010-03" db="EMBL/GenBank/DDBJ databases">
        <authorList>
            <person name="Payne S.H."/>
            <person name="Sutton G.G."/>
        </authorList>
    </citation>
    <scope>NUCLEOTIDE SEQUENCE [LARGE SCALE GENOMIC DNA]</scope>
    <source>
        <strain evidence="1 2">IP275</strain>
    </source>
</reference>
<accession>A0AAV3BBI2</accession>
<sequence>MGLIAFYLASYPDLKPFSFTPMLTVIQKQQVKMPVYGYVWLSIALTHP</sequence>
<proteinExistence type="predicted"/>
<dbReference type="EMBL" id="AAOS02000026">
    <property type="protein sequence ID" value="EDR31113.1"/>
    <property type="molecule type" value="Genomic_DNA"/>
</dbReference>
<evidence type="ECO:0000313" key="2">
    <source>
        <dbReference type="Proteomes" id="UP000004430"/>
    </source>
</evidence>
<evidence type="ECO:0000313" key="1">
    <source>
        <dbReference type="EMBL" id="EDR31113.1"/>
    </source>
</evidence>
<dbReference type="AlphaFoldDB" id="A0AAV3BBI2"/>
<name>A0AAV3BBI2_YERPE</name>
<organism evidence="1 2">
    <name type="scientific">Yersinia pestis biovar Orientalis str. IP275</name>
    <dbReference type="NCBI Taxonomy" id="373665"/>
    <lineage>
        <taxon>Bacteria</taxon>
        <taxon>Pseudomonadati</taxon>
        <taxon>Pseudomonadota</taxon>
        <taxon>Gammaproteobacteria</taxon>
        <taxon>Enterobacterales</taxon>
        <taxon>Yersiniaceae</taxon>
        <taxon>Yersinia</taxon>
    </lineage>
</organism>
<gene>
    <name evidence="1" type="ORF">YPIP275_0446</name>
</gene>
<comment type="caution">
    <text evidence="1">The sequence shown here is derived from an EMBL/GenBank/DDBJ whole genome shotgun (WGS) entry which is preliminary data.</text>
</comment>